<dbReference type="KEGG" id="samy:DB32_003294"/>
<dbReference type="EMBL" id="CP011125">
    <property type="protein sequence ID" value="AKF06145.1"/>
    <property type="molecule type" value="Genomic_DNA"/>
</dbReference>
<proteinExistence type="predicted"/>
<sequence>MMKIRSVVMALGCVGLAACSGGSDSASAAVTLSGPGFAATTLRGTAGGPQAGSALGGDCIGQFPTSAQHTVTVGAAIPMLRVLVNGGPEADTTLAVRRPDGTVVCNDDSGDPGNSLNPIVEIANAAPGQYQVYVGGYSTGDTWASYTLGFSEQAGQYPSQVVAAP</sequence>
<evidence type="ECO:0000313" key="2">
    <source>
        <dbReference type="EMBL" id="AKF06145.1"/>
    </source>
</evidence>
<dbReference type="STRING" id="927083.DB32_003294"/>
<dbReference type="Gene3D" id="2.60.120.380">
    <property type="match status" value="1"/>
</dbReference>
<dbReference type="OrthoDB" id="5478183at2"/>
<dbReference type="AlphaFoldDB" id="A0A0F6YJI8"/>
<accession>A0A0F6YJI8</accession>
<organism evidence="2 3">
    <name type="scientific">Sandaracinus amylolyticus</name>
    <dbReference type="NCBI Taxonomy" id="927083"/>
    <lineage>
        <taxon>Bacteria</taxon>
        <taxon>Pseudomonadati</taxon>
        <taxon>Myxococcota</taxon>
        <taxon>Polyangia</taxon>
        <taxon>Polyangiales</taxon>
        <taxon>Sandaracinaceae</taxon>
        <taxon>Sandaracinus</taxon>
    </lineage>
</organism>
<feature type="chain" id="PRO_5002512707" description="Peptidase C-terminal archaeal/bacterial domain-containing protein" evidence="1">
    <location>
        <begin position="29"/>
        <end position="165"/>
    </location>
</feature>
<evidence type="ECO:0008006" key="4">
    <source>
        <dbReference type="Google" id="ProtNLM"/>
    </source>
</evidence>
<keyword evidence="1" id="KW-0732">Signal</keyword>
<keyword evidence="3" id="KW-1185">Reference proteome</keyword>
<evidence type="ECO:0000313" key="3">
    <source>
        <dbReference type="Proteomes" id="UP000034883"/>
    </source>
</evidence>
<evidence type="ECO:0000256" key="1">
    <source>
        <dbReference type="SAM" id="SignalP"/>
    </source>
</evidence>
<name>A0A0F6YJI8_9BACT</name>
<protein>
    <recommendedName>
        <fullName evidence="4">Peptidase C-terminal archaeal/bacterial domain-containing protein</fullName>
    </recommendedName>
</protein>
<gene>
    <name evidence="2" type="ORF">DB32_003294</name>
</gene>
<reference evidence="2 3" key="1">
    <citation type="submission" date="2015-03" db="EMBL/GenBank/DDBJ databases">
        <title>Genome assembly of Sandaracinus amylolyticus DSM 53668.</title>
        <authorList>
            <person name="Sharma G."/>
            <person name="Subramanian S."/>
        </authorList>
    </citation>
    <scope>NUCLEOTIDE SEQUENCE [LARGE SCALE GENOMIC DNA]</scope>
    <source>
        <strain evidence="2 3">DSM 53668</strain>
    </source>
</reference>
<feature type="signal peptide" evidence="1">
    <location>
        <begin position="1"/>
        <end position="28"/>
    </location>
</feature>
<dbReference type="PROSITE" id="PS51257">
    <property type="entry name" value="PROKAR_LIPOPROTEIN"/>
    <property type="match status" value="1"/>
</dbReference>
<dbReference type="Proteomes" id="UP000034883">
    <property type="component" value="Chromosome"/>
</dbReference>